<evidence type="ECO:0000313" key="3">
    <source>
        <dbReference type="Proteomes" id="UP001341840"/>
    </source>
</evidence>
<accession>A0ABU6V208</accession>
<organism evidence="2 3">
    <name type="scientific">Stylosanthes scabra</name>
    <dbReference type="NCBI Taxonomy" id="79078"/>
    <lineage>
        <taxon>Eukaryota</taxon>
        <taxon>Viridiplantae</taxon>
        <taxon>Streptophyta</taxon>
        <taxon>Embryophyta</taxon>
        <taxon>Tracheophyta</taxon>
        <taxon>Spermatophyta</taxon>
        <taxon>Magnoliopsida</taxon>
        <taxon>eudicotyledons</taxon>
        <taxon>Gunneridae</taxon>
        <taxon>Pentapetalae</taxon>
        <taxon>rosids</taxon>
        <taxon>fabids</taxon>
        <taxon>Fabales</taxon>
        <taxon>Fabaceae</taxon>
        <taxon>Papilionoideae</taxon>
        <taxon>50 kb inversion clade</taxon>
        <taxon>dalbergioids sensu lato</taxon>
        <taxon>Dalbergieae</taxon>
        <taxon>Pterocarpus clade</taxon>
        <taxon>Stylosanthes</taxon>
    </lineage>
</organism>
<evidence type="ECO:0000313" key="2">
    <source>
        <dbReference type="EMBL" id="MED6167477.1"/>
    </source>
</evidence>
<gene>
    <name evidence="2" type="ORF">PIB30_002958</name>
</gene>
<sequence length="137" mass="15687">MAESFNATMVLAREKHALTMLEDSMVYLMSRRAIEGNILPRIRRKVEKRARAAGQWHSYWFATKKYEARKNTQNMQRIWLLENVSPQTSKKAQEKPTNKGKAKIGGQPATRPTNRDTKRSSSQPTAQNATNKRIASI</sequence>
<proteinExistence type="predicted"/>
<feature type="compositionally biased region" description="Polar residues" evidence="1">
    <location>
        <begin position="120"/>
        <end position="137"/>
    </location>
</feature>
<comment type="caution">
    <text evidence="2">The sequence shown here is derived from an EMBL/GenBank/DDBJ whole genome shotgun (WGS) entry which is preliminary data.</text>
</comment>
<keyword evidence="3" id="KW-1185">Reference proteome</keyword>
<dbReference type="Proteomes" id="UP001341840">
    <property type="component" value="Unassembled WGS sequence"/>
</dbReference>
<evidence type="ECO:0000256" key="1">
    <source>
        <dbReference type="SAM" id="MobiDB-lite"/>
    </source>
</evidence>
<dbReference type="EMBL" id="JASCZI010151040">
    <property type="protein sequence ID" value="MED6167477.1"/>
    <property type="molecule type" value="Genomic_DNA"/>
</dbReference>
<protein>
    <submittedName>
        <fullName evidence="2">Uncharacterized protein</fullName>
    </submittedName>
</protein>
<reference evidence="2 3" key="1">
    <citation type="journal article" date="2023" name="Plants (Basel)">
        <title>Bridging the Gap: Combining Genomics and Transcriptomics Approaches to Understand Stylosanthes scabra, an Orphan Legume from the Brazilian Caatinga.</title>
        <authorList>
            <person name="Ferreira-Neto J.R.C."/>
            <person name="da Silva M.D."/>
            <person name="Binneck E."/>
            <person name="de Melo N.F."/>
            <person name="da Silva R.H."/>
            <person name="de Melo A.L.T.M."/>
            <person name="Pandolfi V."/>
            <person name="Bustamante F.O."/>
            <person name="Brasileiro-Vidal A.C."/>
            <person name="Benko-Iseppon A.M."/>
        </authorList>
    </citation>
    <scope>NUCLEOTIDE SEQUENCE [LARGE SCALE GENOMIC DNA]</scope>
    <source>
        <tissue evidence="2">Leaves</tissue>
    </source>
</reference>
<feature type="region of interest" description="Disordered" evidence="1">
    <location>
        <begin position="83"/>
        <end position="137"/>
    </location>
</feature>
<name>A0ABU6V208_9FABA</name>